<keyword evidence="3" id="KW-1185">Reference proteome</keyword>
<dbReference type="EMBL" id="KN880803">
    <property type="protein sequence ID" value="KIY62275.1"/>
    <property type="molecule type" value="Genomic_DNA"/>
</dbReference>
<sequence>MEASREFRNKVRANQDRLCEIIAGLRDDITQRDTDIDRLEQTLHRAECSLALKQHIISKLKKDVDDPQFKSENQSYKHKKERSSVSTVAPPVSSRTVFAQGGSTSSLDDAYSTNLASPGPVGSWAEEVFDETSDNPPVKTEPEGINQIGKSKRTVEDKGQSSQEKKRARR</sequence>
<feature type="compositionally biased region" description="Low complexity" evidence="1">
    <location>
        <begin position="84"/>
        <end position="97"/>
    </location>
</feature>
<proteinExistence type="predicted"/>
<feature type="region of interest" description="Disordered" evidence="1">
    <location>
        <begin position="67"/>
        <end position="170"/>
    </location>
</feature>
<reference evidence="2 3" key="1">
    <citation type="journal article" date="2015" name="Fungal Genet. Biol.">
        <title>Evolution of novel wood decay mechanisms in Agaricales revealed by the genome sequences of Fistulina hepatica and Cylindrobasidium torrendii.</title>
        <authorList>
            <person name="Floudas D."/>
            <person name="Held B.W."/>
            <person name="Riley R."/>
            <person name="Nagy L.G."/>
            <person name="Koehler G."/>
            <person name="Ransdell A.S."/>
            <person name="Younus H."/>
            <person name="Chow J."/>
            <person name="Chiniquy J."/>
            <person name="Lipzen A."/>
            <person name="Tritt A."/>
            <person name="Sun H."/>
            <person name="Haridas S."/>
            <person name="LaButti K."/>
            <person name="Ohm R.A."/>
            <person name="Kues U."/>
            <person name="Blanchette R.A."/>
            <person name="Grigoriev I.V."/>
            <person name="Minto R.E."/>
            <person name="Hibbett D.S."/>
        </authorList>
    </citation>
    <scope>NUCLEOTIDE SEQUENCE [LARGE SCALE GENOMIC DNA]</scope>
    <source>
        <strain evidence="2 3">FP15055 ss-10</strain>
    </source>
</reference>
<evidence type="ECO:0000256" key="1">
    <source>
        <dbReference type="SAM" id="MobiDB-lite"/>
    </source>
</evidence>
<evidence type="ECO:0000313" key="2">
    <source>
        <dbReference type="EMBL" id="KIY62275.1"/>
    </source>
</evidence>
<feature type="compositionally biased region" description="Polar residues" evidence="1">
    <location>
        <begin position="101"/>
        <end position="116"/>
    </location>
</feature>
<dbReference type="Proteomes" id="UP000054007">
    <property type="component" value="Unassembled WGS sequence"/>
</dbReference>
<name>A0A0D7AWC1_9AGAR</name>
<protein>
    <submittedName>
        <fullName evidence="2">Uncharacterized protein</fullName>
    </submittedName>
</protein>
<evidence type="ECO:0000313" key="3">
    <source>
        <dbReference type="Proteomes" id="UP000054007"/>
    </source>
</evidence>
<dbReference type="AlphaFoldDB" id="A0A0D7AWC1"/>
<feature type="compositionally biased region" description="Basic and acidic residues" evidence="1">
    <location>
        <begin position="153"/>
        <end position="170"/>
    </location>
</feature>
<gene>
    <name evidence="2" type="ORF">CYLTODRAFT_494748</name>
</gene>
<organism evidence="2 3">
    <name type="scientific">Cylindrobasidium torrendii FP15055 ss-10</name>
    <dbReference type="NCBI Taxonomy" id="1314674"/>
    <lineage>
        <taxon>Eukaryota</taxon>
        <taxon>Fungi</taxon>
        <taxon>Dikarya</taxon>
        <taxon>Basidiomycota</taxon>
        <taxon>Agaricomycotina</taxon>
        <taxon>Agaricomycetes</taxon>
        <taxon>Agaricomycetidae</taxon>
        <taxon>Agaricales</taxon>
        <taxon>Marasmiineae</taxon>
        <taxon>Physalacriaceae</taxon>
        <taxon>Cylindrobasidium</taxon>
    </lineage>
</organism>
<accession>A0A0D7AWC1</accession>